<feature type="compositionally biased region" description="Basic and acidic residues" evidence="1">
    <location>
        <begin position="965"/>
        <end position="999"/>
    </location>
</feature>
<evidence type="ECO:0000313" key="4">
    <source>
        <dbReference type="Proteomes" id="UP000076842"/>
    </source>
</evidence>
<feature type="compositionally biased region" description="Acidic residues" evidence="1">
    <location>
        <begin position="286"/>
        <end position="295"/>
    </location>
</feature>
<name>A0A165E2Z2_9BASI</name>
<accession>A0A165E2Z2</accession>
<evidence type="ECO:0000313" key="3">
    <source>
        <dbReference type="EMBL" id="KZT53995.1"/>
    </source>
</evidence>
<dbReference type="InterPro" id="IPR058259">
    <property type="entry name" value="Zn2Cys6-like"/>
</dbReference>
<feature type="region of interest" description="Disordered" evidence="1">
    <location>
        <begin position="482"/>
        <end position="502"/>
    </location>
</feature>
<evidence type="ECO:0000259" key="2">
    <source>
        <dbReference type="Pfam" id="PF26625"/>
    </source>
</evidence>
<feature type="compositionally biased region" description="Polar residues" evidence="1">
    <location>
        <begin position="131"/>
        <end position="150"/>
    </location>
</feature>
<feature type="compositionally biased region" description="Basic and acidic residues" evidence="1">
    <location>
        <begin position="166"/>
        <end position="192"/>
    </location>
</feature>
<dbReference type="AlphaFoldDB" id="A0A165E2Z2"/>
<feature type="compositionally biased region" description="Low complexity" evidence="1">
    <location>
        <begin position="78"/>
        <end position="100"/>
    </location>
</feature>
<protein>
    <recommendedName>
        <fullName evidence="2">Putative Zn2Cys6 domain-containing protein</fullName>
    </recommendedName>
</protein>
<dbReference type="OrthoDB" id="3412206at2759"/>
<dbReference type="InParanoid" id="A0A165E2Z2"/>
<feature type="domain" description="Putative Zn2Cys6" evidence="2">
    <location>
        <begin position="823"/>
        <end position="906"/>
    </location>
</feature>
<sequence>MSAPPKKKPKLAMEKTPVRWGAPYKHFERTSAPSSRVEPPRSSSQTAIPPVSPSQTGPGPSRPMSGGQQIGLQSVVHSPAPSAPSTAPRSSGPPSSLSLPDIGQFRPNHYPTYERIYRTAADPISLDLGTYPSSRDSSPVPSTYSFSAPNALQEDTPPKPAMHGSPGDRRRMLRWQERKMALEERRKAERLAIQRSARATSPPTVKPGRRPAAATESSSSLPSNPSQGSVAHKGDLQAAHMLTQTDSDSGLDELHPSQSDSAADHSPQIERTPPARRSSHSSDEWLPPDEEDMESGEAGSSESEVDGAGSMQYSEELGDLLDDPIEEEESVAPSDPEPEEDPIAEEEPQNSPDILNEDDHELDHRALDDEEDHEQHLLLVAEDLRGADANGSQLSNASHYSEDLIREVDAREQAENSLLDLGREDLAADASPEHFKQYEKKLLNLQKCFSSYFRDGLSCDNQRIDIVLRVCTEHCQEWIRQHRGRGGGGGAGGGSKKRPRPNLDEDEIQEFRHLIDSAHLTYTQRILRCQNAQELIDDLERNPPIPVLEHENLAEAVLASRKRCEWLSAYFKLIKEKLAFAWLQMRGPLASNLINIWTWKLEFDVAATIEYIEDVNTAFGEDWCLLEILRKVERGEEGSPAERFSTDLYSTKYIQMIDRSTRPRPLYPGATLPRVSAWMTLTRYSNMDTTKHRDLFDSPPTQFFANYALDNMRYGLKWHVKEDLEDWPMLLSSLNEAVLTQLKRELAMKTVPANPFTDEDLADPNGGGRKVSAEEVYDDILQYTKHRLNIHDKKIAAIHWEHKQRRSRRRLVGNIMPNMLLAPPPALDIDYLPDLEACREAKTVYTGAEMCYRCRNRKKIPRQGVHRACYGFEGAGCVECADNSQPCLRRKPDVKIKNISSKDWQPKRPHSTRDDGVNITKIINDSWYNGHASEDTAPPETWDEIDDSLWLDMRAIERAERKKLMEKEKAEKKAEKAAERVREAARRAQVAEEQARWVQERAQGGNAGRKQKRSTNDEDE</sequence>
<dbReference type="Proteomes" id="UP000076842">
    <property type="component" value="Unassembled WGS sequence"/>
</dbReference>
<gene>
    <name evidence="3" type="ORF">CALCODRAFT_527922</name>
</gene>
<feature type="region of interest" description="Disordered" evidence="1">
    <location>
        <begin position="965"/>
        <end position="1020"/>
    </location>
</feature>
<feature type="region of interest" description="Disordered" evidence="1">
    <location>
        <begin position="125"/>
        <end position="357"/>
    </location>
</feature>
<feature type="compositionally biased region" description="Low complexity" evidence="1">
    <location>
        <begin position="296"/>
        <end position="310"/>
    </location>
</feature>
<proteinExistence type="predicted"/>
<evidence type="ECO:0000256" key="1">
    <source>
        <dbReference type="SAM" id="MobiDB-lite"/>
    </source>
</evidence>
<feature type="compositionally biased region" description="Basic residues" evidence="1">
    <location>
        <begin position="1"/>
        <end position="10"/>
    </location>
</feature>
<feature type="region of interest" description="Disordered" evidence="1">
    <location>
        <begin position="1"/>
        <end position="110"/>
    </location>
</feature>
<feature type="compositionally biased region" description="Polar residues" evidence="1">
    <location>
        <begin position="66"/>
        <end position="76"/>
    </location>
</feature>
<feature type="compositionally biased region" description="Acidic residues" evidence="1">
    <location>
        <begin position="316"/>
        <end position="348"/>
    </location>
</feature>
<dbReference type="Pfam" id="PF26625">
    <property type="entry name" value="Zn2Cys6-like"/>
    <property type="match status" value="1"/>
</dbReference>
<dbReference type="STRING" id="1353952.A0A165E2Z2"/>
<feature type="compositionally biased region" description="Low complexity" evidence="1">
    <location>
        <begin position="31"/>
        <end position="44"/>
    </location>
</feature>
<feature type="compositionally biased region" description="Low complexity" evidence="1">
    <location>
        <begin position="211"/>
        <end position="229"/>
    </location>
</feature>
<dbReference type="EMBL" id="KV424024">
    <property type="protein sequence ID" value="KZT53995.1"/>
    <property type="molecule type" value="Genomic_DNA"/>
</dbReference>
<keyword evidence="4" id="KW-1185">Reference proteome</keyword>
<organism evidence="3 4">
    <name type="scientific">Calocera cornea HHB12733</name>
    <dbReference type="NCBI Taxonomy" id="1353952"/>
    <lineage>
        <taxon>Eukaryota</taxon>
        <taxon>Fungi</taxon>
        <taxon>Dikarya</taxon>
        <taxon>Basidiomycota</taxon>
        <taxon>Agaricomycotina</taxon>
        <taxon>Dacrymycetes</taxon>
        <taxon>Dacrymycetales</taxon>
        <taxon>Dacrymycetaceae</taxon>
        <taxon>Calocera</taxon>
    </lineage>
</organism>
<reference evidence="3 4" key="1">
    <citation type="journal article" date="2016" name="Mol. Biol. Evol.">
        <title>Comparative Genomics of Early-Diverging Mushroom-Forming Fungi Provides Insights into the Origins of Lignocellulose Decay Capabilities.</title>
        <authorList>
            <person name="Nagy L.G."/>
            <person name="Riley R."/>
            <person name="Tritt A."/>
            <person name="Adam C."/>
            <person name="Daum C."/>
            <person name="Floudas D."/>
            <person name="Sun H."/>
            <person name="Yadav J.S."/>
            <person name="Pangilinan J."/>
            <person name="Larsson K.H."/>
            <person name="Matsuura K."/>
            <person name="Barry K."/>
            <person name="Labutti K."/>
            <person name="Kuo R."/>
            <person name="Ohm R.A."/>
            <person name="Bhattacharya S.S."/>
            <person name="Shirouzu T."/>
            <person name="Yoshinaga Y."/>
            <person name="Martin F.M."/>
            <person name="Grigoriev I.V."/>
            <person name="Hibbett D.S."/>
        </authorList>
    </citation>
    <scope>NUCLEOTIDE SEQUENCE [LARGE SCALE GENOMIC DNA]</scope>
    <source>
        <strain evidence="3 4">HHB12733</strain>
    </source>
</reference>